<dbReference type="Proteomes" id="UP001066276">
    <property type="component" value="Chromosome 5"/>
</dbReference>
<evidence type="ECO:0000313" key="3">
    <source>
        <dbReference type="Proteomes" id="UP001066276"/>
    </source>
</evidence>
<feature type="compositionally biased region" description="Basic and acidic residues" evidence="1">
    <location>
        <begin position="38"/>
        <end position="58"/>
    </location>
</feature>
<sequence>MAITSWPIGSECSRLDVPTPCMNRDRYDKKKGLVQAGVREERLKEKEEQCVKRRREQDGQNPKVWSEEKPREKERGSADHYGEPERRAATERSHDPRLEHQRDARRTSARKIRRGVHRSQMSPKRRKAPRLSQTQSRRAVVSGKSRVLGRDFGKRWWAWVK</sequence>
<protein>
    <submittedName>
        <fullName evidence="2">Uncharacterized protein</fullName>
    </submittedName>
</protein>
<evidence type="ECO:0000313" key="2">
    <source>
        <dbReference type="EMBL" id="KAJ1148864.1"/>
    </source>
</evidence>
<gene>
    <name evidence="2" type="ORF">NDU88_001688</name>
</gene>
<accession>A0AAV7RCB8</accession>
<dbReference type="EMBL" id="JANPWB010000009">
    <property type="protein sequence ID" value="KAJ1148864.1"/>
    <property type="molecule type" value="Genomic_DNA"/>
</dbReference>
<comment type="caution">
    <text evidence="2">The sequence shown here is derived from an EMBL/GenBank/DDBJ whole genome shotgun (WGS) entry which is preliminary data.</text>
</comment>
<name>A0AAV7RCB8_PLEWA</name>
<feature type="compositionally biased region" description="Basic residues" evidence="1">
    <location>
        <begin position="107"/>
        <end position="129"/>
    </location>
</feature>
<organism evidence="2 3">
    <name type="scientific">Pleurodeles waltl</name>
    <name type="common">Iberian ribbed newt</name>
    <dbReference type="NCBI Taxonomy" id="8319"/>
    <lineage>
        <taxon>Eukaryota</taxon>
        <taxon>Metazoa</taxon>
        <taxon>Chordata</taxon>
        <taxon>Craniata</taxon>
        <taxon>Vertebrata</taxon>
        <taxon>Euteleostomi</taxon>
        <taxon>Amphibia</taxon>
        <taxon>Batrachia</taxon>
        <taxon>Caudata</taxon>
        <taxon>Salamandroidea</taxon>
        <taxon>Salamandridae</taxon>
        <taxon>Pleurodelinae</taxon>
        <taxon>Pleurodeles</taxon>
    </lineage>
</organism>
<keyword evidence="3" id="KW-1185">Reference proteome</keyword>
<evidence type="ECO:0000256" key="1">
    <source>
        <dbReference type="SAM" id="MobiDB-lite"/>
    </source>
</evidence>
<dbReference type="AlphaFoldDB" id="A0AAV7RCB8"/>
<feature type="region of interest" description="Disordered" evidence="1">
    <location>
        <begin position="1"/>
        <end position="145"/>
    </location>
</feature>
<feature type="compositionally biased region" description="Basic and acidic residues" evidence="1">
    <location>
        <begin position="65"/>
        <end position="106"/>
    </location>
</feature>
<proteinExistence type="predicted"/>
<reference evidence="2" key="1">
    <citation type="journal article" date="2022" name="bioRxiv">
        <title>Sequencing and chromosome-scale assembly of the giantPleurodeles waltlgenome.</title>
        <authorList>
            <person name="Brown T."/>
            <person name="Elewa A."/>
            <person name="Iarovenko S."/>
            <person name="Subramanian E."/>
            <person name="Araus A.J."/>
            <person name="Petzold A."/>
            <person name="Susuki M."/>
            <person name="Suzuki K.-i.T."/>
            <person name="Hayashi T."/>
            <person name="Toyoda A."/>
            <person name="Oliveira C."/>
            <person name="Osipova E."/>
            <person name="Leigh N.D."/>
            <person name="Simon A."/>
            <person name="Yun M.H."/>
        </authorList>
    </citation>
    <scope>NUCLEOTIDE SEQUENCE</scope>
    <source>
        <strain evidence="2">20211129_DDA</strain>
        <tissue evidence="2">Liver</tissue>
    </source>
</reference>